<dbReference type="AlphaFoldDB" id="A0AAJ0DK46"/>
<name>A0AAJ0DK46_9PEZI</name>
<proteinExistence type="predicted"/>
<accession>A0AAJ0DK46</accession>
<reference evidence="1" key="1">
    <citation type="submission" date="2023-04" db="EMBL/GenBank/DDBJ databases">
        <title>Black Yeasts Isolated from many extreme environments.</title>
        <authorList>
            <person name="Coleine C."/>
            <person name="Stajich J.E."/>
            <person name="Selbmann L."/>
        </authorList>
    </citation>
    <scope>NUCLEOTIDE SEQUENCE</scope>
    <source>
        <strain evidence="1">CCFEE 5312</strain>
    </source>
</reference>
<sequence length="242" mass="25936">MAHIILTGATGTAGAAILDCALKSPAIARISVLSRRPVKLAESQPKANVIIHKDYTSYPPDVLDQLKGATGCVWAQGISSRGMSEKDYEAITIDYPVAAAKAFAGLGEKDNFNFVYMSGEGANMSEKSSFMFGRIKGRAENALLALQLELASLSVYNIRPAAINPEGNYLQERKPTMQDRAATLLGGVFEKVWKSYVIPTPKLAQVCLDLATGDGKPLEAGEGIEADGRLVRNTAIRRMAGM</sequence>
<dbReference type="EMBL" id="JAWDJX010000008">
    <property type="protein sequence ID" value="KAK3055443.1"/>
    <property type="molecule type" value="Genomic_DNA"/>
</dbReference>
<evidence type="ECO:0000313" key="2">
    <source>
        <dbReference type="Proteomes" id="UP001271007"/>
    </source>
</evidence>
<dbReference type="SUPFAM" id="SSF51735">
    <property type="entry name" value="NAD(P)-binding Rossmann-fold domains"/>
    <property type="match status" value="1"/>
</dbReference>
<dbReference type="InterPro" id="IPR036291">
    <property type="entry name" value="NAD(P)-bd_dom_sf"/>
</dbReference>
<organism evidence="1 2">
    <name type="scientific">Extremus antarcticus</name>
    <dbReference type="NCBI Taxonomy" id="702011"/>
    <lineage>
        <taxon>Eukaryota</taxon>
        <taxon>Fungi</taxon>
        <taxon>Dikarya</taxon>
        <taxon>Ascomycota</taxon>
        <taxon>Pezizomycotina</taxon>
        <taxon>Dothideomycetes</taxon>
        <taxon>Dothideomycetidae</taxon>
        <taxon>Mycosphaerellales</taxon>
        <taxon>Extremaceae</taxon>
        <taxon>Extremus</taxon>
    </lineage>
</organism>
<evidence type="ECO:0000313" key="1">
    <source>
        <dbReference type="EMBL" id="KAK3055443.1"/>
    </source>
</evidence>
<dbReference type="PANTHER" id="PTHR14097:SF8">
    <property type="entry name" value="NAD(P)-BINDING DOMAIN-CONTAINING PROTEIN"/>
    <property type="match status" value="1"/>
</dbReference>
<dbReference type="PANTHER" id="PTHR14097">
    <property type="entry name" value="OXIDOREDUCTASE HTATIP2"/>
    <property type="match status" value="1"/>
</dbReference>
<gene>
    <name evidence="1" type="ORF">LTR09_003363</name>
</gene>
<evidence type="ECO:0008006" key="3">
    <source>
        <dbReference type="Google" id="ProtNLM"/>
    </source>
</evidence>
<keyword evidence="2" id="KW-1185">Reference proteome</keyword>
<dbReference type="Gene3D" id="3.40.50.720">
    <property type="entry name" value="NAD(P)-binding Rossmann-like Domain"/>
    <property type="match status" value="1"/>
</dbReference>
<dbReference type="Proteomes" id="UP001271007">
    <property type="component" value="Unassembled WGS sequence"/>
</dbReference>
<protein>
    <recommendedName>
        <fullName evidence="3">NAD(P)-binding domain-containing protein</fullName>
    </recommendedName>
</protein>
<comment type="caution">
    <text evidence="1">The sequence shown here is derived from an EMBL/GenBank/DDBJ whole genome shotgun (WGS) entry which is preliminary data.</text>
</comment>